<keyword evidence="4" id="KW-1185">Reference proteome</keyword>
<dbReference type="InterPro" id="IPR017961">
    <property type="entry name" value="DNA_pol_Y-fam_little_finger"/>
</dbReference>
<dbReference type="PANTHER" id="PTHR11076:SF34">
    <property type="entry name" value="PROTEIN UMUC"/>
    <property type="match status" value="1"/>
</dbReference>
<dbReference type="PROSITE" id="PS50173">
    <property type="entry name" value="UMUC"/>
    <property type="match status" value="1"/>
</dbReference>
<dbReference type="Proteomes" id="UP000676565">
    <property type="component" value="Unassembled WGS sequence"/>
</dbReference>
<protein>
    <submittedName>
        <fullName evidence="3">Nucleotidyltransferase</fullName>
    </submittedName>
</protein>
<dbReference type="InterPro" id="IPR001126">
    <property type="entry name" value="UmuC"/>
</dbReference>
<comment type="similarity">
    <text evidence="1">Belongs to the DNA polymerase type-Y family.</text>
</comment>
<dbReference type="Gene3D" id="3.30.70.270">
    <property type="match status" value="1"/>
</dbReference>
<evidence type="ECO:0000256" key="1">
    <source>
        <dbReference type="ARBA" id="ARBA00010945"/>
    </source>
</evidence>
<feature type="domain" description="UmuC" evidence="2">
    <location>
        <begin position="5"/>
        <end position="178"/>
    </location>
</feature>
<dbReference type="EMBL" id="JAGKQQ010000001">
    <property type="protein sequence ID" value="MBP3957816.1"/>
    <property type="molecule type" value="Genomic_DNA"/>
</dbReference>
<evidence type="ECO:0000313" key="3">
    <source>
        <dbReference type="EMBL" id="MBP3957816.1"/>
    </source>
</evidence>
<evidence type="ECO:0000259" key="2">
    <source>
        <dbReference type="PROSITE" id="PS50173"/>
    </source>
</evidence>
<dbReference type="InterPro" id="IPR043502">
    <property type="entry name" value="DNA/RNA_pol_sf"/>
</dbReference>
<organism evidence="3 4">
    <name type="scientific">Gemmata palustris</name>
    <dbReference type="NCBI Taxonomy" id="2822762"/>
    <lineage>
        <taxon>Bacteria</taxon>
        <taxon>Pseudomonadati</taxon>
        <taxon>Planctomycetota</taxon>
        <taxon>Planctomycetia</taxon>
        <taxon>Gemmatales</taxon>
        <taxon>Gemmataceae</taxon>
        <taxon>Gemmata</taxon>
    </lineage>
</organism>
<dbReference type="SUPFAM" id="SSF56672">
    <property type="entry name" value="DNA/RNA polymerases"/>
    <property type="match status" value="1"/>
</dbReference>
<dbReference type="Pfam" id="PF11799">
    <property type="entry name" value="IMS_C"/>
    <property type="match status" value="1"/>
</dbReference>
<comment type="caution">
    <text evidence="3">The sequence shown here is derived from an EMBL/GenBank/DDBJ whole genome shotgun (WGS) entry which is preliminary data.</text>
</comment>
<dbReference type="Gene3D" id="3.40.1170.60">
    <property type="match status" value="1"/>
</dbReference>
<dbReference type="InterPro" id="IPR043128">
    <property type="entry name" value="Rev_trsase/Diguanyl_cyclase"/>
</dbReference>
<dbReference type="RefSeq" id="WP_210657232.1">
    <property type="nucleotide sequence ID" value="NZ_JAGKQQ010000001.1"/>
</dbReference>
<dbReference type="InterPro" id="IPR050116">
    <property type="entry name" value="DNA_polymerase-Y"/>
</dbReference>
<dbReference type="Gene3D" id="1.10.150.20">
    <property type="entry name" value="5' to 3' exonuclease, C-terminal subdomain"/>
    <property type="match status" value="1"/>
</dbReference>
<sequence>MVAHFAHLDADCYYVSAERVRHPELVGKPVGVLGNNGACVIAKSYEMKARGVKTGTPIWDAKELCPDGVYIKRDFYWYEILSRKMLDIVGTFSRQVEYFSIDEFFFRAEPSARTATAIRDHIYETAGLPVTIGVARTRTLAKLFSDTAKPLGAVAVLGRDHERELLAHMPVTEISGIAGRRAARLAPYGIRTCLDLADADGRLVQKLLTKTGYELWLELNGHPVTPIRTERTPHKVLARGGSLMGNVADPTLLWAWTVRHIERLIEELRFHVVRTDALGVQVAWKDGESTGGVCKLSCPSDRFDELLDAARVALRRAYVPHGTATHLHVIAPELRRAKGFQLSLFDIPDPKREAVAAAKAAINARYGRFKVRSGTTLHLPKVYKDPANDFDICDVRGKVCF</sequence>
<accession>A0ABS5BVR4</accession>
<gene>
    <name evidence="3" type="ORF">J8F10_21395</name>
</gene>
<evidence type="ECO:0000313" key="4">
    <source>
        <dbReference type="Proteomes" id="UP000676565"/>
    </source>
</evidence>
<reference evidence="3 4" key="1">
    <citation type="submission" date="2021-04" db="EMBL/GenBank/DDBJ databases">
        <authorList>
            <person name="Ivanova A."/>
        </authorList>
    </citation>
    <scope>NUCLEOTIDE SEQUENCE [LARGE SCALE GENOMIC DNA]</scope>
    <source>
        <strain evidence="3 4">G18</strain>
    </source>
</reference>
<proteinExistence type="inferred from homology"/>
<dbReference type="Pfam" id="PF00817">
    <property type="entry name" value="IMS"/>
    <property type="match status" value="1"/>
</dbReference>
<dbReference type="PANTHER" id="PTHR11076">
    <property type="entry name" value="DNA REPAIR POLYMERASE UMUC / TRANSFERASE FAMILY MEMBER"/>
    <property type="match status" value="1"/>
</dbReference>
<name>A0ABS5BVR4_9BACT</name>